<dbReference type="Gene3D" id="3.30.70.2190">
    <property type="match status" value="1"/>
</dbReference>
<dbReference type="InterPro" id="IPR016166">
    <property type="entry name" value="FAD-bd_PCMH"/>
</dbReference>
<keyword evidence="6" id="KW-1185">Reference proteome</keyword>
<evidence type="ECO:0000259" key="4">
    <source>
        <dbReference type="PROSITE" id="PS51387"/>
    </source>
</evidence>
<evidence type="ECO:0000256" key="2">
    <source>
        <dbReference type="ARBA" id="ARBA00022630"/>
    </source>
</evidence>
<dbReference type="InterPro" id="IPR016169">
    <property type="entry name" value="FAD-bd_PCMH_sub2"/>
</dbReference>
<protein>
    <submittedName>
        <fullName evidence="5">D-2-hydroxyacid dehydrogenase</fullName>
    </submittedName>
</protein>
<evidence type="ECO:0000313" key="5">
    <source>
        <dbReference type="EMBL" id="GLR27744.1"/>
    </source>
</evidence>
<dbReference type="Gene3D" id="3.30.70.2740">
    <property type="match status" value="1"/>
</dbReference>
<dbReference type="Pfam" id="PF02913">
    <property type="entry name" value="FAD-oxidase_C"/>
    <property type="match status" value="1"/>
</dbReference>
<dbReference type="EMBL" id="BSOJ01000038">
    <property type="protein sequence ID" value="GLR27744.1"/>
    <property type="molecule type" value="Genomic_DNA"/>
</dbReference>
<evidence type="ECO:0000256" key="3">
    <source>
        <dbReference type="ARBA" id="ARBA00022827"/>
    </source>
</evidence>
<sequence length="479" mass="51925">MTLPTEQLLPALRNVLPTLKIDTAHDSIEQACTDWRKRYRTDALGVVFPENTDQITAIVRLCKAHGVAITTQGGNTGLVGGAVPVLHADRPHLLLSTRKLRDTLKVDKANLTITASAGFALQEIQQAADQAGYLFPLSLASEGSCTLGGNLASNAGGVAVLRYGNARELCLGLEFVSAAGERCGDLRGLRKNNTGYDLRHLLIGSEGTLGIITQACMKIFPKPKASAVAWMHVKDIHAAVRVLEVLQSQLFSEISSYEWMNTIAVGLVKNHFGYQAPKTLEHPDVEHVLVQFDSLDTAEALNGRVESVLESLLRNPSLGLVNVFLAQNLSESKSWWQIRESISEAQAREGLNVKHDVACAVSRLPEFHDKALAELRALALNIRPVLFGHLGDGNLHYNVSGPVNTPSQSFLEDHQEVISQVVYKVIQEVGGTVSAEHGIGQLKADLLKEITPPANYGLFKAVKQAMDPDGLLNPGKMLL</sequence>
<dbReference type="InterPro" id="IPR051264">
    <property type="entry name" value="FAD-oxidored/transferase_4"/>
</dbReference>
<dbReference type="InterPro" id="IPR016171">
    <property type="entry name" value="Vanillyl_alc_oxidase_C-sub2"/>
</dbReference>
<accession>A0ABQ5YSY2</accession>
<comment type="caution">
    <text evidence="5">The sequence shown here is derived from an EMBL/GenBank/DDBJ whole genome shotgun (WGS) entry which is preliminary data.</text>
</comment>
<dbReference type="Gene3D" id="1.10.45.10">
    <property type="entry name" value="Vanillyl-alcohol Oxidase, Chain A, domain 4"/>
    <property type="match status" value="1"/>
</dbReference>
<comment type="similarity">
    <text evidence="1">Belongs to the FAD-binding oxidoreductase/transferase type 4 family.</text>
</comment>
<dbReference type="PROSITE" id="PS51387">
    <property type="entry name" value="FAD_PCMH"/>
    <property type="match status" value="1"/>
</dbReference>
<dbReference type="RefSeq" id="WP_284282612.1">
    <property type="nucleotide sequence ID" value="NZ_BSOJ01000038.1"/>
</dbReference>
<gene>
    <name evidence="5" type="ORF">GCM10007875_28360</name>
</gene>
<dbReference type="InterPro" id="IPR016164">
    <property type="entry name" value="FAD-linked_Oxase-like_C"/>
</dbReference>
<evidence type="ECO:0000256" key="1">
    <source>
        <dbReference type="ARBA" id="ARBA00008000"/>
    </source>
</evidence>
<dbReference type="Gene3D" id="3.30.43.10">
    <property type="entry name" value="Uridine Diphospho-n-acetylenolpyruvylglucosamine Reductase, domain 2"/>
    <property type="match status" value="1"/>
</dbReference>
<name>A0ABQ5YSY2_9BURK</name>
<dbReference type="InterPro" id="IPR004113">
    <property type="entry name" value="FAD-bd_oxidored_4_C"/>
</dbReference>
<dbReference type="SUPFAM" id="SSF56176">
    <property type="entry name" value="FAD-binding/transporter-associated domain-like"/>
    <property type="match status" value="1"/>
</dbReference>
<keyword evidence="3" id="KW-0274">FAD</keyword>
<dbReference type="SUPFAM" id="SSF55103">
    <property type="entry name" value="FAD-linked oxidases, C-terminal domain"/>
    <property type="match status" value="1"/>
</dbReference>
<dbReference type="PANTHER" id="PTHR43716:SF2">
    <property type="entry name" value="BLL6224 PROTEIN"/>
    <property type="match status" value="1"/>
</dbReference>
<organism evidence="5 6">
    <name type="scientific">Limnobacter litoralis</name>
    <dbReference type="NCBI Taxonomy" id="481366"/>
    <lineage>
        <taxon>Bacteria</taxon>
        <taxon>Pseudomonadati</taxon>
        <taxon>Pseudomonadota</taxon>
        <taxon>Betaproteobacteria</taxon>
        <taxon>Burkholderiales</taxon>
        <taxon>Burkholderiaceae</taxon>
        <taxon>Limnobacter</taxon>
    </lineage>
</organism>
<reference evidence="6" key="1">
    <citation type="journal article" date="2019" name="Int. J. Syst. Evol. Microbiol.">
        <title>The Global Catalogue of Microorganisms (GCM) 10K type strain sequencing project: providing services to taxonomists for standard genome sequencing and annotation.</title>
        <authorList>
            <consortium name="The Broad Institute Genomics Platform"/>
            <consortium name="The Broad Institute Genome Sequencing Center for Infectious Disease"/>
            <person name="Wu L."/>
            <person name="Ma J."/>
        </authorList>
    </citation>
    <scope>NUCLEOTIDE SEQUENCE [LARGE SCALE GENOMIC DNA]</scope>
    <source>
        <strain evidence="6">NBRC 105857</strain>
    </source>
</reference>
<dbReference type="InterPro" id="IPR036318">
    <property type="entry name" value="FAD-bd_PCMH-like_sf"/>
</dbReference>
<dbReference type="InterPro" id="IPR006094">
    <property type="entry name" value="Oxid_FAD_bind_N"/>
</dbReference>
<feature type="domain" description="FAD-binding PCMH-type" evidence="4">
    <location>
        <begin position="39"/>
        <end position="222"/>
    </location>
</feature>
<dbReference type="PANTHER" id="PTHR43716">
    <property type="entry name" value="D-2-HYDROXYGLUTARATE DEHYDROGENASE, MITOCHONDRIAL"/>
    <property type="match status" value="1"/>
</dbReference>
<dbReference type="Gene3D" id="3.30.465.10">
    <property type="match status" value="1"/>
</dbReference>
<dbReference type="InterPro" id="IPR016167">
    <property type="entry name" value="FAD-bd_PCMH_sub1"/>
</dbReference>
<proteinExistence type="inferred from homology"/>
<evidence type="ECO:0000313" key="6">
    <source>
        <dbReference type="Proteomes" id="UP001156664"/>
    </source>
</evidence>
<keyword evidence="2" id="KW-0285">Flavoprotein</keyword>
<dbReference type="Pfam" id="PF01565">
    <property type="entry name" value="FAD_binding_4"/>
    <property type="match status" value="1"/>
</dbReference>
<dbReference type="Proteomes" id="UP001156664">
    <property type="component" value="Unassembled WGS sequence"/>
</dbReference>